<dbReference type="Proteomes" id="UP000295484">
    <property type="component" value="Unassembled WGS sequence"/>
</dbReference>
<gene>
    <name evidence="2" type="ORF">EV657_10588</name>
</gene>
<dbReference type="PANTHER" id="PTHR43362:SF1">
    <property type="entry name" value="MANNITOL DEHYDROGENASE 2-RELATED"/>
    <property type="match status" value="1"/>
</dbReference>
<protein>
    <submittedName>
        <fullName evidence="2">Mannitol dehydrogenase-like protein</fullName>
    </submittedName>
</protein>
<dbReference type="InterPro" id="IPR008927">
    <property type="entry name" value="6-PGluconate_DH-like_C_sf"/>
</dbReference>
<dbReference type="InterPro" id="IPR050988">
    <property type="entry name" value="Mannitol_DH/Oxidoreductase"/>
</dbReference>
<comment type="caution">
    <text evidence="2">The sequence shown here is derived from an EMBL/GenBank/DDBJ whole genome shotgun (WGS) entry which is preliminary data.</text>
</comment>
<reference evidence="2 3" key="1">
    <citation type="submission" date="2019-03" db="EMBL/GenBank/DDBJ databases">
        <title>Genomic Encyclopedia of Type Strains, Phase IV (KMG-IV): sequencing the most valuable type-strain genomes for metagenomic binning, comparative biology and taxonomic classification.</title>
        <authorList>
            <person name="Goeker M."/>
        </authorList>
    </citation>
    <scope>NUCLEOTIDE SEQUENCE [LARGE SCALE GENOMIC DNA]</scope>
    <source>
        <strain evidence="2 3">JA181</strain>
    </source>
</reference>
<accession>A0A4R8FWG2</accession>
<dbReference type="GO" id="GO:0016616">
    <property type="term" value="F:oxidoreductase activity, acting on the CH-OH group of donors, NAD or NADP as acceptor"/>
    <property type="evidence" value="ECO:0007669"/>
    <property type="project" value="TreeGrafter"/>
</dbReference>
<evidence type="ECO:0000313" key="3">
    <source>
        <dbReference type="Proteomes" id="UP000295484"/>
    </source>
</evidence>
<sequence>MIEDSFRAGRPPWEEAGATLTDDVHAYERTKIRILNAGHRVLANAGELLSLPTIAACMQDPDLSGFFRKVESEEIVAHVAPVPGRTPAACLDLIARRFGNAAIHDTTRRVAFDGSSRHPGFVLPVLRERLAAGRSVQGLALTEALWTRMCAGTREDDSAIGPNDPHWPSLSEAALAARQDPAVWLAQARIYGGLARAPAFSDWLRRLWAEGTRATLTAYLGQAAAA</sequence>
<evidence type="ECO:0000313" key="2">
    <source>
        <dbReference type="EMBL" id="TDX31241.1"/>
    </source>
</evidence>
<dbReference type="AlphaFoldDB" id="A0A4R8FWG2"/>
<feature type="domain" description="Mannitol dehydrogenase C-terminal" evidence="1">
    <location>
        <begin position="23"/>
        <end position="201"/>
    </location>
</feature>
<proteinExistence type="predicted"/>
<dbReference type="InterPro" id="IPR013118">
    <property type="entry name" value="Mannitol_DH_C"/>
</dbReference>
<dbReference type="EMBL" id="SOEB01000005">
    <property type="protein sequence ID" value="TDX31241.1"/>
    <property type="molecule type" value="Genomic_DNA"/>
</dbReference>
<organism evidence="2 3">
    <name type="scientific">Rhodovulum visakhapatnamense</name>
    <dbReference type="NCBI Taxonomy" id="364297"/>
    <lineage>
        <taxon>Bacteria</taxon>
        <taxon>Pseudomonadati</taxon>
        <taxon>Pseudomonadota</taxon>
        <taxon>Alphaproteobacteria</taxon>
        <taxon>Rhodobacterales</taxon>
        <taxon>Paracoccaceae</taxon>
        <taxon>Rhodovulum</taxon>
    </lineage>
</organism>
<dbReference type="PANTHER" id="PTHR43362">
    <property type="entry name" value="MANNITOL DEHYDROGENASE DSF1-RELATED"/>
    <property type="match status" value="1"/>
</dbReference>
<evidence type="ECO:0000259" key="1">
    <source>
        <dbReference type="Pfam" id="PF08125"/>
    </source>
</evidence>
<dbReference type="Pfam" id="PF08125">
    <property type="entry name" value="Mannitol_dh_C"/>
    <property type="match status" value="1"/>
</dbReference>
<dbReference type="InterPro" id="IPR013328">
    <property type="entry name" value="6PGD_dom2"/>
</dbReference>
<dbReference type="Gene3D" id="1.10.1040.10">
    <property type="entry name" value="N-(1-d-carboxylethyl)-l-norvaline Dehydrogenase, domain 2"/>
    <property type="match status" value="1"/>
</dbReference>
<dbReference type="SUPFAM" id="SSF48179">
    <property type="entry name" value="6-phosphogluconate dehydrogenase C-terminal domain-like"/>
    <property type="match status" value="1"/>
</dbReference>
<name>A0A4R8FWG2_9RHOB</name>